<dbReference type="InterPro" id="IPR007219">
    <property type="entry name" value="XnlR_reg_dom"/>
</dbReference>
<feature type="domain" description="Xylanolytic transcriptional activator regulatory" evidence="12">
    <location>
        <begin position="88"/>
        <end position="137"/>
    </location>
</feature>
<dbReference type="PANTHER" id="PTHR11525">
    <property type="entry name" value="FARNESYL-PYROPHOSPHATE SYNTHETASE"/>
    <property type="match status" value="1"/>
</dbReference>
<reference evidence="13 14" key="2">
    <citation type="submission" date="2017-02" db="EMBL/GenBank/DDBJ databases">
        <title>A genome survey and senescence transcriptome analysis in Lentinula edodes.</title>
        <authorList>
            <person name="Sakamoto Y."/>
            <person name="Nakade K."/>
            <person name="Sato S."/>
            <person name="Yoshida Y."/>
            <person name="Miyazaki K."/>
            <person name="Natsume S."/>
            <person name="Konno N."/>
        </authorList>
    </citation>
    <scope>NUCLEOTIDE SEQUENCE [LARGE SCALE GENOMIC DNA]</scope>
    <source>
        <strain evidence="13 14">NBRC 111202</strain>
    </source>
</reference>
<dbReference type="Pfam" id="PF00348">
    <property type="entry name" value="polyprenyl_synt"/>
    <property type="match status" value="1"/>
</dbReference>
<sequence length="802" mass="90587">MNIHILPNLPLPTSMQFQHLSRKRQRQDSTDFASPVSLDTNWARENEYQQTVDLPGHRSTTFETTPLGGYATRPSIVLEPALTRELTNLFFTHSHPMVMIIHKPSFTNAVTMNQVPMYLLYAVCALASRHSKQPSLAATPRRLSGRHFADEARCRSRALEHGRSLPRSSVYELLAWEQKPSTVARNFTRAGGSTDQDPKLISPQGERFRQLTLQMLQELGVHKPTYPLLTPVPSQAFIEESIEKECVRRIFWLIYILDCMREIYYQASSPQEAHSRQQMPPLYLNSRRAFSNGFIGFSSEELRVRLPVDETSFEMGAVHECLPEYLYLPSAPLPSTHLPSHKATATGSELAQTIRILSERAAYSAAMGAWIWPLMKYMHRDDDKIQKGLDGFEEFCGVRMDKLAGNHWGASPTRTGKYGELGDTEMADATFLSAEPPFTTHQHGHVHQPVLDSQTSNSSAPVSSASSTYIGLAECQQRLRSGILKGRPLTDEEYLQVAVLGWGVELLQAFFLVTDDLMDSSITRRGQPCWYRVPKIGLVAVNDAFMLEGAIYHLLKRHFKKEPYYVDLLELFHEISYQTEIGQLIDLITAPEDAVDLSKFSLQKHSMIVVYKTAFYSFYLPVALAMLFCCVPTLYTPPNSASAVAPYEVAKSILIPLGEYFQIQDDFLDFAGVPAQIGKVGTDIIDNKCSWCINTALSLATPDQRKILNENYGVKPTREETEFAKKIAEGKNGEEQGYLGEAERRVKAVFEEIGLREIYAEYEKNAYKKLTGMIDQIDEGTSVGLKKEVFKSFLDKIHHRQK</sequence>
<evidence type="ECO:0000256" key="2">
    <source>
        <dbReference type="ARBA" id="ARBA00012439"/>
    </source>
</evidence>
<evidence type="ECO:0000256" key="3">
    <source>
        <dbReference type="ARBA" id="ARBA00012833"/>
    </source>
</evidence>
<evidence type="ECO:0000256" key="10">
    <source>
        <dbReference type="ARBA" id="ARBA00032448"/>
    </source>
</evidence>
<evidence type="ECO:0000259" key="12">
    <source>
        <dbReference type="Pfam" id="PF04082"/>
    </source>
</evidence>
<dbReference type="GO" id="GO:0045337">
    <property type="term" value="P:farnesyl diphosphate biosynthetic process"/>
    <property type="evidence" value="ECO:0007669"/>
    <property type="project" value="TreeGrafter"/>
</dbReference>
<dbReference type="Gene3D" id="1.10.600.10">
    <property type="entry name" value="Farnesyl Diphosphate Synthase"/>
    <property type="match status" value="1"/>
</dbReference>
<dbReference type="AlphaFoldDB" id="A0A1Q3ES02"/>
<feature type="domain" description="Xylanolytic transcriptional activator regulatory" evidence="12">
    <location>
        <begin position="204"/>
        <end position="263"/>
    </location>
</feature>
<keyword evidence="14" id="KW-1185">Reference proteome</keyword>
<proteinExistence type="predicted"/>
<evidence type="ECO:0000256" key="9">
    <source>
        <dbReference type="ARBA" id="ARBA00032424"/>
    </source>
</evidence>
<evidence type="ECO:0000313" key="13">
    <source>
        <dbReference type="EMBL" id="GAW09963.1"/>
    </source>
</evidence>
<dbReference type="GO" id="GO:0004161">
    <property type="term" value="F:dimethylallyltranstransferase activity"/>
    <property type="evidence" value="ECO:0007669"/>
    <property type="project" value="UniProtKB-EC"/>
</dbReference>
<dbReference type="STRING" id="5353.A0A1Q3ES02"/>
<evidence type="ECO:0000256" key="5">
    <source>
        <dbReference type="ARBA" id="ARBA00022723"/>
    </source>
</evidence>
<dbReference type="PROSITE" id="PS00723">
    <property type="entry name" value="POLYPRENYL_SYNTHASE_1"/>
    <property type="match status" value="1"/>
</dbReference>
<dbReference type="EMBL" id="BDGU01001498">
    <property type="protein sequence ID" value="GAW09963.1"/>
    <property type="molecule type" value="Genomic_DNA"/>
</dbReference>
<dbReference type="GO" id="GO:0004337">
    <property type="term" value="F:(2E,6E)-farnesyl diphosphate synthase activity"/>
    <property type="evidence" value="ECO:0007669"/>
    <property type="project" value="UniProtKB-EC"/>
</dbReference>
<keyword evidence="7" id="KW-0539">Nucleus</keyword>
<dbReference type="InterPro" id="IPR000092">
    <property type="entry name" value="Polyprenyl_synt"/>
</dbReference>
<dbReference type="GO" id="GO:0003677">
    <property type="term" value="F:DNA binding"/>
    <property type="evidence" value="ECO:0007669"/>
    <property type="project" value="InterPro"/>
</dbReference>
<dbReference type="Proteomes" id="UP000188533">
    <property type="component" value="Unassembled WGS sequence"/>
</dbReference>
<comment type="cofactor">
    <cofactor evidence="1">
        <name>Mg(2+)</name>
        <dbReference type="ChEBI" id="CHEBI:18420"/>
    </cofactor>
</comment>
<dbReference type="GO" id="GO:0005737">
    <property type="term" value="C:cytoplasm"/>
    <property type="evidence" value="ECO:0007669"/>
    <property type="project" value="TreeGrafter"/>
</dbReference>
<dbReference type="EC" id="2.5.1.1" evidence="3"/>
<dbReference type="InterPro" id="IPR008949">
    <property type="entry name" value="Isoprenoid_synthase_dom_sf"/>
</dbReference>
<protein>
    <recommendedName>
        <fullName evidence="11">(2E,6E)-farnesyl diphosphate synthase</fullName>
        <ecNumber evidence="3">2.5.1.1</ecNumber>
        <ecNumber evidence="2">2.5.1.10</ecNumber>
    </recommendedName>
    <alternativeName>
        <fullName evidence="10">Dimethylallyltranstransferase</fullName>
    </alternativeName>
    <alternativeName>
        <fullName evidence="9">Farnesyl diphosphate synthase</fullName>
    </alternativeName>
    <alternativeName>
        <fullName evidence="8">Geranyltranstransferase</fullName>
    </alternativeName>
</protein>
<dbReference type="PROSITE" id="PS00444">
    <property type="entry name" value="POLYPRENYL_SYNTHASE_2"/>
    <property type="match status" value="1"/>
</dbReference>
<evidence type="ECO:0000313" key="14">
    <source>
        <dbReference type="Proteomes" id="UP000188533"/>
    </source>
</evidence>
<dbReference type="PANTHER" id="PTHR11525:SF0">
    <property type="entry name" value="FARNESYL PYROPHOSPHATE SYNTHASE"/>
    <property type="match status" value="1"/>
</dbReference>
<gene>
    <name evidence="13" type="ORF">LENED_012185</name>
</gene>
<dbReference type="CDD" id="cd00685">
    <property type="entry name" value="Trans_IPPS_HT"/>
    <property type="match status" value="1"/>
</dbReference>
<dbReference type="InterPro" id="IPR033749">
    <property type="entry name" value="Polyprenyl_synt_CS"/>
</dbReference>
<dbReference type="CDD" id="cd12148">
    <property type="entry name" value="fungal_TF_MHR"/>
    <property type="match status" value="1"/>
</dbReference>
<evidence type="ECO:0000256" key="8">
    <source>
        <dbReference type="ARBA" id="ARBA00032380"/>
    </source>
</evidence>
<dbReference type="SFLD" id="SFLDS00005">
    <property type="entry name" value="Isoprenoid_Synthase_Type_I"/>
    <property type="match status" value="1"/>
</dbReference>
<dbReference type="Pfam" id="PF04082">
    <property type="entry name" value="Fungal_trans"/>
    <property type="match status" value="2"/>
</dbReference>
<reference evidence="13 14" key="1">
    <citation type="submission" date="2016-08" db="EMBL/GenBank/DDBJ databases">
        <authorList>
            <consortium name="Lentinula edodes genome sequencing consortium"/>
            <person name="Sakamoto Y."/>
            <person name="Nakade K."/>
            <person name="Sato S."/>
            <person name="Yoshida Y."/>
            <person name="Miyazaki K."/>
            <person name="Natsume S."/>
            <person name="Konno N."/>
        </authorList>
    </citation>
    <scope>NUCLEOTIDE SEQUENCE [LARGE SCALE GENOMIC DNA]</scope>
    <source>
        <strain evidence="13 14">NBRC 111202</strain>
    </source>
</reference>
<evidence type="ECO:0000256" key="11">
    <source>
        <dbReference type="ARBA" id="ARBA00032873"/>
    </source>
</evidence>
<dbReference type="InterPro" id="IPR039702">
    <property type="entry name" value="FPS1-like"/>
</dbReference>
<dbReference type="SUPFAM" id="SSF48576">
    <property type="entry name" value="Terpenoid synthases"/>
    <property type="match status" value="1"/>
</dbReference>
<dbReference type="GO" id="GO:0008270">
    <property type="term" value="F:zinc ion binding"/>
    <property type="evidence" value="ECO:0007669"/>
    <property type="project" value="InterPro"/>
</dbReference>
<evidence type="ECO:0000256" key="6">
    <source>
        <dbReference type="ARBA" id="ARBA00022842"/>
    </source>
</evidence>
<keyword evidence="4" id="KW-0808">Transferase</keyword>
<organism evidence="13 14">
    <name type="scientific">Lentinula edodes</name>
    <name type="common">Shiitake mushroom</name>
    <name type="synonym">Lentinus edodes</name>
    <dbReference type="NCBI Taxonomy" id="5353"/>
    <lineage>
        <taxon>Eukaryota</taxon>
        <taxon>Fungi</taxon>
        <taxon>Dikarya</taxon>
        <taxon>Basidiomycota</taxon>
        <taxon>Agaricomycotina</taxon>
        <taxon>Agaricomycetes</taxon>
        <taxon>Agaricomycetidae</taxon>
        <taxon>Agaricales</taxon>
        <taxon>Marasmiineae</taxon>
        <taxon>Omphalotaceae</taxon>
        <taxon>Lentinula</taxon>
    </lineage>
</organism>
<dbReference type="EC" id="2.5.1.10" evidence="2"/>
<evidence type="ECO:0000256" key="7">
    <source>
        <dbReference type="ARBA" id="ARBA00023242"/>
    </source>
</evidence>
<keyword evidence="5" id="KW-0479">Metal-binding</keyword>
<name>A0A1Q3ES02_LENED</name>
<keyword evidence="6" id="KW-0460">Magnesium</keyword>
<evidence type="ECO:0000256" key="4">
    <source>
        <dbReference type="ARBA" id="ARBA00022679"/>
    </source>
</evidence>
<accession>A0A1Q3ES02</accession>
<evidence type="ECO:0000256" key="1">
    <source>
        <dbReference type="ARBA" id="ARBA00001946"/>
    </source>
</evidence>
<comment type="caution">
    <text evidence="13">The sequence shown here is derived from an EMBL/GenBank/DDBJ whole genome shotgun (WGS) entry which is preliminary data.</text>
</comment>
<dbReference type="GO" id="GO:0006351">
    <property type="term" value="P:DNA-templated transcription"/>
    <property type="evidence" value="ECO:0007669"/>
    <property type="project" value="InterPro"/>
</dbReference>